<comment type="caution">
    <text evidence="3">The sequence shown here is derived from an EMBL/GenBank/DDBJ whole genome shotgun (WGS) entry which is preliminary data.</text>
</comment>
<proteinExistence type="predicted"/>
<dbReference type="Proteomes" id="UP001199322">
    <property type="component" value="Unassembled WGS sequence"/>
</dbReference>
<feature type="region of interest" description="Disordered" evidence="1">
    <location>
        <begin position="32"/>
        <end position="63"/>
    </location>
</feature>
<evidence type="ECO:0000313" key="3">
    <source>
        <dbReference type="EMBL" id="MBX3889280.1"/>
    </source>
</evidence>
<dbReference type="EMBL" id="QGBI01000004">
    <property type="protein sequence ID" value="MBX3889280.1"/>
    <property type="molecule type" value="Genomic_DNA"/>
</dbReference>
<gene>
    <name evidence="3" type="ORF">DEE74_05320</name>
</gene>
<feature type="chain" id="PRO_5043935596" evidence="2">
    <location>
        <begin position="30"/>
        <end position="63"/>
    </location>
</feature>
<sequence length="63" mass="6177">MMHRTPSSARAFCVAAAMFVALGSSAVFAQVTGAPSGTSDNAPATNANSSTATGTTSRIDGPT</sequence>
<evidence type="ECO:0000313" key="4">
    <source>
        <dbReference type="Proteomes" id="UP001199322"/>
    </source>
</evidence>
<accession>A0AAW4Q0C0</accession>
<protein>
    <submittedName>
        <fullName evidence="3">Uncharacterized protein</fullName>
    </submittedName>
</protein>
<feature type="compositionally biased region" description="Low complexity" evidence="1">
    <location>
        <begin position="38"/>
        <end position="57"/>
    </location>
</feature>
<name>A0AAW4Q0C0_RALPI</name>
<feature type="signal peptide" evidence="2">
    <location>
        <begin position="1"/>
        <end position="29"/>
    </location>
</feature>
<evidence type="ECO:0000256" key="1">
    <source>
        <dbReference type="SAM" id="MobiDB-lite"/>
    </source>
</evidence>
<keyword evidence="2" id="KW-0732">Signal</keyword>
<organism evidence="3 4">
    <name type="scientific">Ralstonia pickettii</name>
    <name type="common">Burkholderia pickettii</name>
    <dbReference type="NCBI Taxonomy" id="329"/>
    <lineage>
        <taxon>Bacteria</taxon>
        <taxon>Pseudomonadati</taxon>
        <taxon>Pseudomonadota</taxon>
        <taxon>Betaproteobacteria</taxon>
        <taxon>Burkholderiales</taxon>
        <taxon>Burkholderiaceae</taxon>
        <taxon>Ralstonia</taxon>
    </lineage>
</organism>
<evidence type="ECO:0000256" key="2">
    <source>
        <dbReference type="SAM" id="SignalP"/>
    </source>
</evidence>
<dbReference type="AlphaFoldDB" id="A0AAW4Q0C0"/>
<dbReference type="GeneID" id="61389187"/>
<reference evidence="3" key="1">
    <citation type="submission" date="2018-06" db="EMBL/GenBank/DDBJ databases">
        <authorList>
            <person name="O'Rourke A."/>
        </authorList>
    </citation>
    <scope>NUCLEOTIDE SEQUENCE</scope>
    <source>
        <strain evidence="3">132550021-3</strain>
    </source>
</reference>
<dbReference type="RefSeq" id="WP_125472811.1">
    <property type="nucleotide sequence ID" value="NZ_CABKQE010000002.1"/>
</dbReference>